<proteinExistence type="predicted"/>
<dbReference type="EMBL" id="GBXM01006085">
    <property type="protein sequence ID" value="JAI02493.1"/>
    <property type="molecule type" value="Transcribed_RNA"/>
</dbReference>
<name>A0A0E9XIE6_ANGAN</name>
<keyword evidence="1" id="KW-0472">Membrane</keyword>
<feature type="transmembrane region" description="Helical" evidence="1">
    <location>
        <begin position="15"/>
        <end position="33"/>
    </location>
</feature>
<organism evidence="2">
    <name type="scientific">Anguilla anguilla</name>
    <name type="common">European freshwater eel</name>
    <name type="synonym">Muraena anguilla</name>
    <dbReference type="NCBI Taxonomy" id="7936"/>
    <lineage>
        <taxon>Eukaryota</taxon>
        <taxon>Metazoa</taxon>
        <taxon>Chordata</taxon>
        <taxon>Craniata</taxon>
        <taxon>Vertebrata</taxon>
        <taxon>Euteleostomi</taxon>
        <taxon>Actinopterygii</taxon>
        <taxon>Neopterygii</taxon>
        <taxon>Teleostei</taxon>
        <taxon>Anguilliformes</taxon>
        <taxon>Anguillidae</taxon>
        <taxon>Anguilla</taxon>
    </lineage>
</organism>
<reference evidence="2" key="1">
    <citation type="submission" date="2014-11" db="EMBL/GenBank/DDBJ databases">
        <authorList>
            <person name="Amaro Gonzalez C."/>
        </authorList>
    </citation>
    <scope>NUCLEOTIDE SEQUENCE</scope>
</reference>
<reference evidence="2" key="2">
    <citation type="journal article" date="2015" name="Fish Shellfish Immunol.">
        <title>Early steps in the European eel (Anguilla anguilla)-Vibrio vulnificus interaction in the gills: Role of the RtxA13 toxin.</title>
        <authorList>
            <person name="Callol A."/>
            <person name="Pajuelo D."/>
            <person name="Ebbesson L."/>
            <person name="Teles M."/>
            <person name="MacKenzie S."/>
            <person name="Amaro C."/>
        </authorList>
    </citation>
    <scope>NUCLEOTIDE SEQUENCE</scope>
</reference>
<dbReference type="AlphaFoldDB" id="A0A0E9XIE6"/>
<evidence type="ECO:0000256" key="1">
    <source>
        <dbReference type="SAM" id="Phobius"/>
    </source>
</evidence>
<evidence type="ECO:0000313" key="2">
    <source>
        <dbReference type="EMBL" id="JAI02493.1"/>
    </source>
</evidence>
<protein>
    <submittedName>
        <fullName evidence="2">Uncharacterized protein</fullName>
    </submittedName>
</protein>
<keyword evidence="1" id="KW-1133">Transmembrane helix</keyword>
<sequence>MLSTLSNSSFHPNTYPRICIALWIVCPVITLHYRFSKEFQGKLGWLYLMMS</sequence>
<accession>A0A0E9XIE6</accession>
<keyword evidence="1" id="KW-0812">Transmembrane</keyword>